<evidence type="ECO:0000256" key="5">
    <source>
        <dbReference type="ARBA" id="ARBA00023136"/>
    </source>
</evidence>
<keyword evidence="4 7" id="KW-0808">Transferase</keyword>
<dbReference type="PIRSF" id="PIRSF026649">
    <property type="entry name" value="MsbB"/>
    <property type="match status" value="1"/>
</dbReference>
<evidence type="ECO:0000313" key="7">
    <source>
        <dbReference type="EMBL" id="RDY62037.1"/>
    </source>
</evidence>
<dbReference type="GO" id="GO:0016746">
    <property type="term" value="F:acyltransferase activity"/>
    <property type="evidence" value="ECO:0007669"/>
    <property type="project" value="UniProtKB-KW"/>
</dbReference>
<comment type="subcellular location">
    <subcellularLocation>
        <location evidence="1">Cell inner membrane</location>
    </subcellularLocation>
</comment>
<dbReference type="CDD" id="cd07984">
    <property type="entry name" value="LPLAT_LABLAT-like"/>
    <property type="match status" value="1"/>
</dbReference>
<reference evidence="7 8" key="1">
    <citation type="submission" date="2018-08" db="EMBL/GenBank/DDBJ databases">
        <title>Muricauda nanhaiensis sp. nov., isolated from seawater of the South China Sea.</title>
        <authorList>
            <person name="Dang Y."/>
        </authorList>
    </citation>
    <scope>NUCLEOTIDE SEQUENCE [LARGE SCALE GENOMIC DNA]</scope>
    <source>
        <strain evidence="7 8">SM1704</strain>
    </source>
</reference>
<accession>A0A371JW51</accession>
<dbReference type="Proteomes" id="UP000261828">
    <property type="component" value="Unassembled WGS sequence"/>
</dbReference>
<dbReference type="OrthoDB" id="9801955at2"/>
<dbReference type="Pfam" id="PF03279">
    <property type="entry name" value="Lip_A_acyltrans"/>
    <property type="match status" value="1"/>
</dbReference>
<evidence type="ECO:0000256" key="1">
    <source>
        <dbReference type="ARBA" id="ARBA00004533"/>
    </source>
</evidence>
<organism evidence="7 8">
    <name type="scientific">Flagellimonas nanhaiensis</name>
    <dbReference type="NCBI Taxonomy" id="2292706"/>
    <lineage>
        <taxon>Bacteria</taxon>
        <taxon>Pseudomonadati</taxon>
        <taxon>Bacteroidota</taxon>
        <taxon>Flavobacteriia</taxon>
        <taxon>Flavobacteriales</taxon>
        <taxon>Flavobacteriaceae</taxon>
        <taxon>Flagellimonas</taxon>
    </lineage>
</organism>
<protein>
    <submittedName>
        <fullName evidence="7">Lipid A biosynthesis acyltransferase</fullName>
    </submittedName>
</protein>
<evidence type="ECO:0000256" key="4">
    <source>
        <dbReference type="ARBA" id="ARBA00022679"/>
    </source>
</evidence>
<comment type="caution">
    <text evidence="7">The sequence shown here is derived from an EMBL/GenBank/DDBJ whole genome shotgun (WGS) entry which is preliminary data.</text>
</comment>
<keyword evidence="8" id="KW-1185">Reference proteome</keyword>
<evidence type="ECO:0000313" key="8">
    <source>
        <dbReference type="Proteomes" id="UP000261828"/>
    </source>
</evidence>
<evidence type="ECO:0000256" key="6">
    <source>
        <dbReference type="ARBA" id="ARBA00023315"/>
    </source>
</evidence>
<dbReference type="InterPro" id="IPR004960">
    <property type="entry name" value="LipA_acyltrans"/>
</dbReference>
<dbReference type="AlphaFoldDB" id="A0A371JW51"/>
<keyword evidence="3" id="KW-0997">Cell inner membrane</keyword>
<dbReference type="GO" id="GO:0009247">
    <property type="term" value="P:glycolipid biosynthetic process"/>
    <property type="evidence" value="ECO:0007669"/>
    <property type="project" value="UniProtKB-ARBA"/>
</dbReference>
<name>A0A371JW51_9FLAO</name>
<keyword evidence="6 7" id="KW-0012">Acyltransferase</keyword>
<gene>
    <name evidence="7" type="ORF">DX873_04740</name>
</gene>
<sequence>MQLVVFILAYPLLWLVSRLPFRIIYILSDGVYFLLYHIIGYRKKVVRENLALVFPDMDTNERLRIEKKFYKHMCDMFLEMAKTMGINAKEMEKRFTYTNIDVIHQLEKNEKRILLMASHYASWEWVMSLNARISLKGYAIYLKLGNKYFDKLVRDIRSKYGTTLIRTNESRKLIKQAVEDGEQFMLGIASDQSPMVSRARHWAPFMNIMVPVHIGGEELAKQHNLIPVFLKVKKLKRGHYQGTFKVLTENPKEVPDYGISEMFLSETEKLIREAPEYYFWTHKRWKHRNKVPKQFQ</sequence>
<keyword evidence="5" id="KW-0472">Membrane</keyword>
<dbReference type="GO" id="GO:0005886">
    <property type="term" value="C:plasma membrane"/>
    <property type="evidence" value="ECO:0007669"/>
    <property type="project" value="UniProtKB-SubCell"/>
</dbReference>
<dbReference type="PANTHER" id="PTHR30606">
    <property type="entry name" value="LIPID A BIOSYNTHESIS LAUROYL ACYLTRANSFERASE"/>
    <property type="match status" value="1"/>
</dbReference>
<keyword evidence="2" id="KW-1003">Cell membrane</keyword>
<proteinExistence type="predicted"/>
<dbReference type="PANTHER" id="PTHR30606:SF10">
    <property type="entry name" value="PHOSPHATIDYLINOSITOL MANNOSIDE ACYLTRANSFERASE"/>
    <property type="match status" value="1"/>
</dbReference>
<evidence type="ECO:0000256" key="2">
    <source>
        <dbReference type="ARBA" id="ARBA00022475"/>
    </source>
</evidence>
<evidence type="ECO:0000256" key="3">
    <source>
        <dbReference type="ARBA" id="ARBA00022519"/>
    </source>
</evidence>
<dbReference type="EMBL" id="QTJX01000001">
    <property type="protein sequence ID" value="RDY62037.1"/>
    <property type="molecule type" value="Genomic_DNA"/>
</dbReference>